<comment type="caution">
    <text evidence="3">The sequence shown here is derived from an EMBL/GenBank/DDBJ whole genome shotgun (WGS) entry which is preliminary data.</text>
</comment>
<evidence type="ECO:0000313" key="4">
    <source>
        <dbReference type="Proteomes" id="UP001595935"/>
    </source>
</evidence>
<feature type="domain" description="TonB C-terminal" evidence="2">
    <location>
        <begin position="317"/>
        <end position="408"/>
    </location>
</feature>
<dbReference type="CDD" id="cd07341">
    <property type="entry name" value="M56_BlaR1_MecR1_like"/>
    <property type="match status" value="1"/>
</dbReference>
<feature type="transmembrane region" description="Helical" evidence="1">
    <location>
        <begin position="176"/>
        <end position="197"/>
    </location>
</feature>
<dbReference type="InterPro" id="IPR051045">
    <property type="entry name" value="TonB-dependent_transducer"/>
</dbReference>
<dbReference type="PANTHER" id="PTHR33446">
    <property type="entry name" value="PROTEIN TONB-RELATED"/>
    <property type="match status" value="1"/>
</dbReference>
<dbReference type="Gene3D" id="3.30.1150.10">
    <property type="match status" value="1"/>
</dbReference>
<name>A0ABV9PA78_9FLAO</name>
<keyword evidence="4" id="KW-1185">Reference proteome</keyword>
<reference evidence="4" key="1">
    <citation type="journal article" date="2019" name="Int. J. Syst. Evol. Microbiol.">
        <title>The Global Catalogue of Microorganisms (GCM) 10K type strain sequencing project: providing services to taxonomists for standard genome sequencing and annotation.</title>
        <authorList>
            <consortium name="The Broad Institute Genomics Platform"/>
            <consortium name="The Broad Institute Genome Sequencing Center for Infectious Disease"/>
            <person name="Wu L."/>
            <person name="Ma J."/>
        </authorList>
    </citation>
    <scope>NUCLEOTIDE SEQUENCE [LARGE SCALE GENOMIC DNA]</scope>
    <source>
        <strain evidence="4">WYCCWR 13023</strain>
    </source>
</reference>
<dbReference type="PANTHER" id="PTHR33446:SF2">
    <property type="entry name" value="PROTEIN TONB"/>
    <property type="match status" value="1"/>
</dbReference>
<dbReference type="RefSeq" id="WP_246522130.1">
    <property type="nucleotide sequence ID" value="NZ_JAGYWA010000001.1"/>
</dbReference>
<dbReference type="SUPFAM" id="SSF74653">
    <property type="entry name" value="TolA/TonB C-terminal domain"/>
    <property type="match status" value="1"/>
</dbReference>
<protein>
    <submittedName>
        <fullName evidence="3">M56 family metallopeptidase</fullName>
    </submittedName>
</protein>
<sequence>MIDYILKSGILLFVFFAVYKLWLESEKMFRFNRAYLLGSIVFSLIIPLQLFSVRTLFSDQINVIQLDGIVIRTNKIVLDKIDYNEIILNFLVGIYSVVAVILLFRFVLNLRAFYKKMNNNKVEIIADQKVVLVKEAILPHSFWNAIFINEKEFENGEIPSELIAHEKAHLMQKHTLDILFVEVLQILFWFNPLIILYKKAVKLNHEFLADEAVNRQFESVSTYQKLLLSIASNTNNVALASTINYQITKKRFLMMSKKESPAKEIFKVFTVGLICSVLLFVFSSEMTAQEVVKTETSADSSVHKVGELNVKQPDFPGGIIEFYKFVGQNFRIPDEASKNKVETKIAMEFMVEKDGSLSEIKIVKDAGYGIGEEAIRVLKLSPKWIPGSKDGQPVRILYSLPITIQSEK</sequence>
<dbReference type="Pfam" id="PF05569">
    <property type="entry name" value="Peptidase_M56"/>
    <property type="match status" value="1"/>
</dbReference>
<organism evidence="3 4">
    <name type="scientific">Flavobacterium branchiicola</name>
    <dbReference type="NCBI Taxonomy" id="1114875"/>
    <lineage>
        <taxon>Bacteria</taxon>
        <taxon>Pseudomonadati</taxon>
        <taxon>Bacteroidota</taxon>
        <taxon>Flavobacteriia</taxon>
        <taxon>Flavobacteriales</taxon>
        <taxon>Flavobacteriaceae</taxon>
        <taxon>Flavobacterium</taxon>
    </lineage>
</organism>
<accession>A0ABV9PA78</accession>
<evidence type="ECO:0000313" key="3">
    <source>
        <dbReference type="EMBL" id="MFC4745855.1"/>
    </source>
</evidence>
<dbReference type="Pfam" id="PF03544">
    <property type="entry name" value="TonB_C"/>
    <property type="match status" value="1"/>
</dbReference>
<evidence type="ECO:0000259" key="2">
    <source>
        <dbReference type="PROSITE" id="PS52015"/>
    </source>
</evidence>
<keyword evidence="1" id="KW-0472">Membrane</keyword>
<gene>
    <name evidence="3" type="ORF">ACFO5S_00255</name>
</gene>
<dbReference type="InterPro" id="IPR008756">
    <property type="entry name" value="Peptidase_M56"/>
</dbReference>
<dbReference type="InterPro" id="IPR037682">
    <property type="entry name" value="TonB_C"/>
</dbReference>
<proteinExistence type="predicted"/>
<feature type="transmembrane region" description="Helical" evidence="1">
    <location>
        <begin position="35"/>
        <end position="57"/>
    </location>
</feature>
<feature type="transmembrane region" description="Helical" evidence="1">
    <location>
        <begin position="86"/>
        <end position="108"/>
    </location>
</feature>
<dbReference type="PROSITE" id="PS52015">
    <property type="entry name" value="TONB_CTD"/>
    <property type="match status" value="1"/>
</dbReference>
<feature type="transmembrane region" description="Helical" evidence="1">
    <location>
        <begin position="6"/>
        <end position="23"/>
    </location>
</feature>
<dbReference type="Proteomes" id="UP001595935">
    <property type="component" value="Unassembled WGS sequence"/>
</dbReference>
<keyword evidence="1" id="KW-0812">Transmembrane</keyword>
<dbReference type="EMBL" id="JBHSGV010000001">
    <property type="protein sequence ID" value="MFC4745855.1"/>
    <property type="molecule type" value="Genomic_DNA"/>
</dbReference>
<feature type="transmembrane region" description="Helical" evidence="1">
    <location>
        <begin position="265"/>
        <end position="283"/>
    </location>
</feature>
<evidence type="ECO:0000256" key="1">
    <source>
        <dbReference type="SAM" id="Phobius"/>
    </source>
</evidence>
<keyword evidence="1" id="KW-1133">Transmembrane helix</keyword>